<sequence length="243" mass="25771">MRPARSAARLTAAAALALGLTACTINVGGGSPETPAPEETTAAEETAPVEDAEEVDDEAAGDAGASGELPDWANPVTDPGEQISTFTVGDVRVDVYQVGVTQASKDGLFVDPENNEPIIAEGDDIVFVNYVITNEGAPIDLGSSLVSIDERYDDWPYMQGMDTIVDDALYEAQGVHADAMHDQAYREPTVYPFATGQSYSYATNFRYQPGSPITFDAVITPVDAEGELLHDERMEGEGTGTIS</sequence>
<evidence type="ECO:0008006" key="5">
    <source>
        <dbReference type="Google" id="ProtNLM"/>
    </source>
</evidence>
<evidence type="ECO:0000256" key="2">
    <source>
        <dbReference type="SAM" id="SignalP"/>
    </source>
</evidence>
<feature type="chain" id="PRO_5039642164" description="DUF4352 domain-containing protein" evidence="2">
    <location>
        <begin position="23"/>
        <end position="243"/>
    </location>
</feature>
<evidence type="ECO:0000256" key="1">
    <source>
        <dbReference type="SAM" id="MobiDB-lite"/>
    </source>
</evidence>
<feature type="compositionally biased region" description="Low complexity" evidence="1">
    <location>
        <begin position="37"/>
        <end position="46"/>
    </location>
</feature>
<accession>A0A6N7ZGU8</accession>
<evidence type="ECO:0000313" key="3">
    <source>
        <dbReference type="EMBL" id="MTG88562.1"/>
    </source>
</evidence>
<gene>
    <name evidence="3" type="ORF">GJV82_06335</name>
</gene>
<dbReference type="Proteomes" id="UP000440668">
    <property type="component" value="Unassembled WGS sequence"/>
</dbReference>
<feature type="compositionally biased region" description="Acidic residues" evidence="1">
    <location>
        <begin position="47"/>
        <end position="60"/>
    </location>
</feature>
<dbReference type="GeneID" id="32508800"/>
<dbReference type="EMBL" id="WMKA01000010">
    <property type="protein sequence ID" value="MTG88562.1"/>
    <property type="molecule type" value="Genomic_DNA"/>
</dbReference>
<comment type="caution">
    <text evidence="3">The sequence shown here is derived from an EMBL/GenBank/DDBJ whole genome shotgun (WGS) entry which is preliminary data.</text>
</comment>
<dbReference type="PROSITE" id="PS51257">
    <property type="entry name" value="PROKAR_LIPOPROTEIN"/>
    <property type="match status" value="1"/>
</dbReference>
<feature type="signal peptide" evidence="2">
    <location>
        <begin position="1"/>
        <end position="22"/>
    </location>
</feature>
<reference evidence="3 4" key="1">
    <citation type="submission" date="2019-11" db="EMBL/GenBank/DDBJ databases">
        <title>Cellulosimicrobium composti sp. nov. isolated from a compost.</title>
        <authorList>
            <person name="Yang Y."/>
        </authorList>
    </citation>
    <scope>NUCLEOTIDE SEQUENCE [LARGE SCALE GENOMIC DNA]</scope>
    <source>
        <strain evidence="3 4">BIT-GX5</strain>
    </source>
</reference>
<feature type="region of interest" description="Disordered" evidence="1">
    <location>
        <begin position="29"/>
        <end position="75"/>
    </location>
</feature>
<proteinExistence type="predicted"/>
<dbReference type="RefSeq" id="WP_024839800.1">
    <property type="nucleotide sequence ID" value="NZ_WMKA01000010.1"/>
</dbReference>
<keyword evidence="2" id="KW-0732">Signal</keyword>
<organism evidence="3 4">
    <name type="scientific">Cellulosimicrobium composti</name>
    <dbReference type="NCBI Taxonomy" id="2672572"/>
    <lineage>
        <taxon>Bacteria</taxon>
        <taxon>Bacillati</taxon>
        <taxon>Actinomycetota</taxon>
        <taxon>Actinomycetes</taxon>
        <taxon>Micrococcales</taxon>
        <taxon>Promicromonosporaceae</taxon>
        <taxon>Cellulosimicrobium</taxon>
    </lineage>
</organism>
<protein>
    <recommendedName>
        <fullName evidence="5">DUF4352 domain-containing protein</fullName>
    </recommendedName>
</protein>
<evidence type="ECO:0000313" key="4">
    <source>
        <dbReference type="Proteomes" id="UP000440668"/>
    </source>
</evidence>
<name>A0A6N7ZGU8_9MICO</name>
<dbReference type="AlphaFoldDB" id="A0A6N7ZGU8"/>